<feature type="domain" description="LolA-like" evidence="3">
    <location>
        <begin position="241"/>
        <end position="456"/>
    </location>
</feature>
<evidence type="ECO:0000313" key="6">
    <source>
        <dbReference type="EMBL" id="CAF0804326.1"/>
    </source>
</evidence>
<dbReference type="EMBL" id="CAJOBC010000463">
    <property type="protein sequence ID" value="CAF3589535.1"/>
    <property type="molecule type" value="Genomic_DNA"/>
</dbReference>
<evidence type="ECO:0000256" key="2">
    <source>
        <dbReference type="SAM" id="SignalP"/>
    </source>
</evidence>
<evidence type="ECO:0000313" key="9">
    <source>
        <dbReference type="Proteomes" id="UP000663829"/>
    </source>
</evidence>
<keyword evidence="2" id="KW-0732">Signal</keyword>
<dbReference type="Pfam" id="PF25899">
    <property type="entry name" value="DUF7959"/>
    <property type="match status" value="1"/>
</dbReference>
<dbReference type="PANTHER" id="PTHR36902">
    <property type="entry name" value="ENRICHED IN SURFACE-LABELED PROTEOME PROTEIN 9"/>
    <property type="match status" value="1"/>
</dbReference>
<dbReference type="EMBL" id="CAJNOQ010000464">
    <property type="protein sequence ID" value="CAF0804326.1"/>
    <property type="molecule type" value="Genomic_DNA"/>
</dbReference>
<feature type="transmembrane region" description="Helical" evidence="1">
    <location>
        <begin position="597"/>
        <end position="622"/>
    </location>
</feature>
<accession>A0A813SY67</accession>
<keyword evidence="1" id="KW-0812">Transmembrane</keyword>
<feature type="chain" id="PRO_5044131815" evidence="2">
    <location>
        <begin position="23"/>
        <end position="628"/>
    </location>
</feature>
<protein>
    <submittedName>
        <fullName evidence="6">Uncharacterized protein</fullName>
    </submittedName>
</protein>
<feature type="signal peptide" evidence="2">
    <location>
        <begin position="1"/>
        <end position="22"/>
    </location>
</feature>
<reference evidence="6" key="1">
    <citation type="submission" date="2021-02" db="EMBL/GenBank/DDBJ databases">
        <authorList>
            <person name="Nowell W R."/>
        </authorList>
    </citation>
    <scope>NUCLEOTIDE SEQUENCE</scope>
</reference>
<dbReference type="PANTHER" id="PTHR36902:SF1">
    <property type="entry name" value="ENRICHED IN SURFACE-LABELED PROTEOME PROTEIN 9"/>
    <property type="match status" value="1"/>
</dbReference>
<keyword evidence="1" id="KW-1133">Transmembrane helix</keyword>
<evidence type="ECO:0000313" key="8">
    <source>
        <dbReference type="EMBL" id="CAF3589535.1"/>
    </source>
</evidence>
<dbReference type="InterPro" id="IPR058831">
    <property type="entry name" value="LolA-like_dom_2nd"/>
</dbReference>
<evidence type="ECO:0000313" key="5">
    <source>
        <dbReference type="EMBL" id="CAF0775599.1"/>
    </source>
</evidence>
<keyword evidence="9" id="KW-1185">Reference proteome</keyword>
<dbReference type="EMBL" id="CAJNOK010000790">
    <property type="protein sequence ID" value="CAF0775599.1"/>
    <property type="molecule type" value="Genomic_DNA"/>
</dbReference>
<dbReference type="EMBL" id="CAJOBA010000790">
    <property type="protein sequence ID" value="CAF3556769.1"/>
    <property type="molecule type" value="Genomic_DNA"/>
</dbReference>
<proteinExistence type="predicted"/>
<dbReference type="Pfam" id="PF25898">
    <property type="entry name" value="LolA_2nd_metazoa"/>
    <property type="match status" value="1"/>
</dbReference>
<organism evidence="6 9">
    <name type="scientific">Didymodactylos carnosus</name>
    <dbReference type="NCBI Taxonomy" id="1234261"/>
    <lineage>
        <taxon>Eukaryota</taxon>
        <taxon>Metazoa</taxon>
        <taxon>Spiralia</taxon>
        <taxon>Gnathifera</taxon>
        <taxon>Rotifera</taxon>
        <taxon>Eurotatoria</taxon>
        <taxon>Bdelloidea</taxon>
        <taxon>Philodinida</taxon>
        <taxon>Philodinidae</taxon>
        <taxon>Didymodactylos</taxon>
    </lineage>
</organism>
<evidence type="ECO:0000259" key="4">
    <source>
        <dbReference type="Pfam" id="PF25899"/>
    </source>
</evidence>
<evidence type="ECO:0000313" key="7">
    <source>
        <dbReference type="EMBL" id="CAF3556769.1"/>
    </source>
</evidence>
<sequence>MSTISHIRHFFLLLIAIKTIYCQTDPTICPEGSITKPDDPRWHQIHGRFEISGEYVLNDGAFEVSQAFTLGRDAIFVTINGVPFQHYYNFETKEYFTLSTLILDQAPVPLCARSIITDQFATSNISAGVVKPSILLGFDTHNKPNELWATRLLGEGVIRGIPVDIFTSCFYVPDIKATISATYFYSNVTKFVSNLGRGQPILVRIDVKSIVAGSRQDYTFNIFRFTPHPRMNEEIRALQTPSGFFCENRTNTKHLPRDIPERLSVNSEVQFPAWNHSILSGHEMYDKQSEFVRFDAYLGRFGHYTEIHDYITGLNYRYEHRTQRCTVTDITVGYDAQAAEGQPNFVRMSDGLEFFLIEGLLFHYTGVHRCGERINCHVWLGEKVLTGATKGVQRREWYWAFEVNGFELPNMIPMKLILTDVDERGRQTQLTEINMYNYNRNPIATFEVDYTLSECYRALGPKKGYHYGVVKFTIENDKNYPVQKNIQYLQFTIWYTLTVYLQLRPVRISNIIIDHEDKDLLVTFTLLDVPPKYGPVEHPLHEHTLATLIERLERMINNNLLAFRAKYGTKEVELRARKNSLAAIFTNEKTVIKSSGMLITGLWIGFLVFGILIGVGATFIIVKKYTSN</sequence>
<evidence type="ECO:0000256" key="1">
    <source>
        <dbReference type="SAM" id="Phobius"/>
    </source>
</evidence>
<name>A0A813SY67_9BILA</name>
<dbReference type="InterPro" id="IPR058265">
    <property type="entry name" value="DUF7959"/>
</dbReference>
<keyword evidence="1" id="KW-0472">Membrane</keyword>
<dbReference type="AlphaFoldDB" id="A0A813SY67"/>
<dbReference type="Proteomes" id="UP000677228">
    <property type="component" value="Unassembled WGS sequence"/>
</dbReference>
<comment type="caution">
    <text evidence="6">The sequence shown here is derived from an EMBL/GenBank/DDBJ whole genome shotgun (WGS) entry which is preliminary data.</text>
</comment>
<dbReference type="Proteomes" id="UP000663829">
    <property type="component" value="Unassembled WGS sequence"/>
</dbReference>
<dbReference type="Proteomes" id="UP000682733">
    <property type="component" value="Unassembled WGS sequence"/>
</dbReference>
<dbReference type="Proteomes" id="UP000681722">
    <property type="component" value="Unassembled WGS sequence"/>
</dbReference>
<dbReference type="OrthoDB" id="5983572at2759"/>
<evidence type="ECO:0000259" key="3">
    <source>
        <dbReference type="Pfam" id="PF25898"/>
    </source>
</evidence>
<gene>
    <name evidence="6" type="ORF">GPM918_LOCUS3689</name>
    <name evidence="5" type="ORF">OVA965_LOCUS3321</name>
    <name evidence="8" type="ORF">SRO942_LOCUS3685</name>
    <name evidence="7" type="ORF">TMI583_LOCUS3320</name>
</gene>
<feature type="domain" description="DUF7959" evidence="4">
    <location>
        <begin position="485"/>
        <end position="584"/>
    </location>
</feature>